<protein>
    <recommendedName>
        <fullName evidence="2">SnoaL-like domain-containing protein</fullName>
    </recommendedName>
</protein>
<evidence type="ECO:0008006" key="2">
    <source>
        <dbReference type="Google" id="ProtNLM"/>
    </source>
</evidence>
<evidence type="ECO:0000313" key="1">
    <source>
        <dbReference type="EMBL" id="SVE22065.1"/>
    </source>
</evidence>
<accession>A0A383BRW4</accession>
<dbReference type="AlphaFoldDB" id="A0A383BRW4"/>
<dbReference type="InterPro" id="IPR032710">
    <property type="entry name" value="NTF2-like_dom_sf"/>
</dbReference>
<sequence length="149" mass="17143">MLSREGENMNTLEKWYEVMKSNNLEELDDLLADDVVFYSPVVFTPQKGKEITKMYLMAAGGVFGGSQNKDKSSGDKDDKSTFRYIKEIMDEKSALLEFELEMEGIYINGVDLISWNEEGKIKEIKVIVRPLQAINMLHQKMQTMLESMK</sequence>
<dbReference type="EMBL" id="UINC01202322">
    <property type="protein sequence ID" value="SVE22065.1"/>
    <property type="molecule type" value="Genomic_DNA"/>
</dbReference>
<proteinExistence type="predicted"/>
<dbReference type="Gene3D" id="3.10.450.50">
    <property type="match status" value="1"/>
</dbReference>
<name>A0A383BRW4_9ZZZZ</name>
<reference evidence="1" key="1">
    <citation type="submission" date="2018-05" db="EMBL/GenBank/DDBJ databases">
        <authorList>
            <person name="Lanie J.A."/>
            <person name="Ng W.-L."/>
            <person name="Kazmierczak K.M."/>
            <person name="Andrzejewski T.M."/>
            <person name="Davidsen T.M."/>
            <person name="Wayne K.J."/>
            <person name="Tettelin H."/>
            <person name="Glass J.I."/>
            <person name="Rusch D."/>
            <person name="Podicherti R."/>
            <person name="Tsui H.-C.T."/>
            <person name="Winkler M.E."/>
        </authorList>
    </citation>
    <scope>NUCLEOTIDE SEQUENCE</scope>
</reference>
<gene>
    <name evidence="1" type="ORF">METZ01_LOCUS474919</name>
</gene>
<dbReference type="SUPFAM" id="SSF54427">
    <property type="entry name" value="NTF2-like"/>
    <property type="match status" value="1"/>
</dbReference>
<organism evidence="1">
    <name type="scientific">marine metagenome</name>
    <dbReference type="NCBI Taxonomy" id="408172"/>
    <lineage>
        <taxon>unclassified sequences</taxon>
        <taxon>metagenomes</taxon>
        <taxon>ecological metagenomes</taxon>
    </lineage>
</organism>